<protein>
    <submittedName>
        <fullName evidence="3">Uncharacterized protein</fullName>
    </submittedName>
</protein>
<evidence type="ECO:0000313" key="2">
    <source>
        <dbReference type="Proteomes" id="UP000887566"/>
    </source>
</evidence>
<keyword evidence="2" id="KW-1185">Reference proteome</keyword>
<evidence type="ECO:0000313" key="3">
    <source>
        <dbReference type="WBParaSite" id="PSAMB.scaffold8414size6254.g31390.t1"/>
    </source>
</evidence>
<evidence type="ECO:0000256" key="1">
    <source>
        <dbReference type="SAM" id="MobiDB-lite"/>
    </source>
</evidence>
<reference evidence="3" key="1">
    <citation type="submission" date="2022-11" db="UniProtKB">
        <authorList>
            <consortium name="WormBaseParasite"/>
        </authorList>
    </citation>
    <scope>IDENTIFICATION</scope>
</reference>
<sequence length="112" mass="12173">MRCAIRGRANDEKRRLPASSGGRLHRYASTVQVDKETSSMYIARYFGQRRSGGGGGGGRSVRMSEPKGAVASLSALAERRRFTLIARGGRLFSALPSLPLCTPDGAVRNYQR</sequence>
<feature type="region of interest" description="Disordered" evidence="1">
    <location>
        <begin position="1"/>
        <end position="23"/>
    </location>
</feature>
<name>A0A914XG26_9BILA</name>
<accession>A0A914XG26</accession>
<dbReference type="WBParaSite" id="PSAMB.scaffold8414size6254.g31390.t1">
    <property type="protein sequence ID" value="PSAMB.scaffold8414size6254.g31390.t1"/>
    <property type="gene ID" value="PSAMB.scaffold8414size6254.g31390"/>
</dbReference>
<organism evidence="2 3">
    <name type="scientific">Plectus sambesii</name>
    <dbReference type="NCBI Taxonomy" id="2011161"/>
    <lineage>
        <taxon>Eukaryota</taxon>
        <taxon>Metazoa</taxon>
        <taxon>Ecdysozoa</taxon>
        <taxon>Nematoda</taxon>
        <taxon>Chromadorea</taxon>
        <taxon>Plectida</taxon>
        <taxon>Plectina</taxon>
        <taxon>Plectoidea</taxon>
        <taxon>Plectidae</taxon>
        <taxon>Plectus</taxon>
    </lineage>
</organism>
<dbReference type="AlphaFoldDB" id="A0A914XG26"/>
<proteinExistence type="predicted"/>
<dbReference type="Proteomes" id="UP000887566">
    <property type="component" value="Unplaced"/>
</dbReference>